<comment type="caution">
    <text evidence="1">The sequence shown here is derived from an EMBL/GenBank/DDBJ whole genome shotgun (WGS) entry which is preliminary data.</text>
</comment>
<gene>
    <name evidence="1" type="ORF">I8Y00_005808</name>
</gene>
<dbReference type="EMBL" id="DACSDU010000105">
    <property type="protein sequence ID" value="HAT1589371.1"/>
    <property type="molecule type" value="Genomic_DNA"/>
</dbReference>
<dbReference type="RefSeq" id="WP_174349443.1">
    <property type="nucleotide sequence ID" value="NZ_JAAMQE010000001.1"/>
</dbReference>
<organism evidence="1">
    <name type="scientific">Citrobacter farmeri</name>
    <dbReference type="NCBI Taxonomy" id="67824"/>
    <lineage>
        <taxon>Bacteria</taxon>
        <taxon>Pseudomonadati</taxon>
        <taxon>Pseudomonadota</taxon>
        <taxon>Gammaproteobacteria</taxon>
        <taxon>Enterobacterales</taxon>
        <taxon>Enterobacteriaceae</taxon>
        <taxon>Citrobacter</taxon>
    </lineage>
</organism>
<dbReference type="AlphaFoldDB" id="A0A8H9P1Q7"/>
<dbReference type="InterPro" id="IPR051220">
    <property type="entry name" value="TFA_Chaperone"/>
</dbReference>
<dbReference type="Pfam" id="PF02413">
    <property type="entry name" value="Caudo_TAP"/>
    <property type="match status" value="1"/>
</dbReference>
<reference evidence="1" key="2">
    <citation type="submission" date="2020-11" db="EMBL/GenBank/DDBJ databases">
        <authorList>
            <consortium name="NCBI Pathogen Detection Project"/>
        </authorList>
    </citation>
    <scope>NUCLEOTIDE SEQUENCE</scope>
    <source>
        <strain evidence="1">YDC697-2</strain>
    </source>
</reference>
<evidence type="ECO:0000313" key="1">
    <source>
        <dbReference type="EMBL" id="HAT1589371.1"/>
    </source>
</evidence>
<accession>A0A8H9P1Q7</accession>
<name>A0A8H9P1Q7_9ENTR</name>
<proteinExistence type="predicted"/>
<dbReference type="PANTHER" id="PTHR34413">
    <property type="entry name" value="PROPHAGE TAIL FIBER ASSEMBLY PROTEIN HOMOLOG TFAE-RELATED-RELATED"/>
    <property type="match status" value="1"/>
</dbReference>
<dbReference type="Proteomes" id="UP000864563">
    <property type="component" value="Unassembled WGS sequence"/>
</dbReference>
<protein>
    <submittedName>
        <fullName evidence="1">Tail fiber assembly protein</fullName>
    </submittedName>
</protein>
<dbReference type="PANTHER" id="PTHR34413:SF2">
    <property type="entry name" value="PROPHAGE TAIL FIBER ASSEMBLY PROTEIN HOMOLOG TFAE-RELATED"/>
    <property type="match status" value="1"/>
</dbReference>
<dbReference type="InterPro" id="IPR003458">
    <property type="entry name" value="Phage_T4_Gp38_tail_assem"/>
</dbReference>
<sequence>MDTKFFYSSSENSFYPADLLENYEAAGTLPDDLIGVDEGIFLKFTQTPPEGKIRICGENGQPAWGDVPPPTKEELMAIAEARKLSLKAQADSEIAWRQDAVDAGIATDEETAALSEWKKYRILLMRVDTAKPVWPVNPQDI</sequence>
<reference evidence="1" key="1">
    <citation type="journal article" date="2018" name="Genome Biol.">
        <title>SKESA: strategic k-mer extension for scrupulous assemblies.</title>
        <authorList>
            <person name="Souvorov A."/>
            <person name="Agarwala R."/>
            <person name="Lipman D.J."/>
        </authorList>
    </citation>
    <scope>NUCLEOTIDE SEQUENCE</scope>
    <source>
        <strain evidence="1">YDC697-2</strain>
    </source>
</reference>